<dbReference type="EMBL" id="CP020660">
    <property type="protein sequence ID" value="ATF09543.1"/>
    <property type="molecule type" value="Genomic_DNA"/>
</dbReference>
<dbReference type="Gene3D" id="1.20.5.340">
    <property type="match status" value="1"/>
</dbReference>
<sequence length="83" mass="9504">MALMSLEILEQLEAKVQMVVDTVSLLHVEIAELKVKNEILGQESDTVRKSCDVLEQENAHLRTNQNAWQQRICSLLSKIEEIE</sequence>
<gene>
    <name evidence="3" type="primary">zapB</name>
    <name evidence="4" type="ORF">BTN50_1040</name>
</gene>
<dbReference type="KEGG" id="elux:BTN50_1040"/>
<comment type="subcellular location">
    <subcellularLocation>
        <location evidence="3">Cytoplasm</location>
    </subcellularLocation>
    <text evidence="3">Localizes to the septum at mid-cell, in a FtsZ-like pattern.</text>
</comment>
<comment type="subunit">
    <text evidence="3">Homodimer. The ends of the coiled-coil dimer bind to each other, forming polymers. Interacts with FtsZ.</text>
</comment>
<dbReference type="Pfam" id="PF06005">
    <property type="entry name" value="ZapB"/>
    <property type="match status" value="1"/>
</dbReference>
<keyword evidence="1 3" id="KW-0175">Coiled coil</keyword>
<evidence type="ECO:0000313" key="5">
    <source>
        <dbReference type="Proteomes" id="UP000218160"/>
    </source>
</evidence>
<dbReference type="Proteomes" id="UP000218160">
    <property type="component" value="Chromosome 1"/>
</dbReference>
<dbReference type="GO" id="GO:0000917">
    <property type="term" value="P:division septum assembly"/>
    <property type="evidence" value="ECO:0007669"/>
    <property type="project" value="UniProtKB-KW"/>
</dbReference>
<reference evidence="5" key="1">
    <citation type="submission" date="2017-04" db="EMBL/GenBank/DDBJ databases">
        <title>Genome evolution of the luminous symbionts of deep sea anglerfish.</title>
        <authorList>
            <person name="Hendry T.A."/>
        </authorList>
    </citation>
    <scope>NUCLEOTIDE SEQUENCE [LARGE SCALE GENOMIC DNA]</scope>
</reference>
<dbReference type="AlphaFoldDB" id="A0A291B987"/>
<keyword evidence="3" id="KW-0132">Cell division</keyword>
<protein>
    <recommendedName>
        <fullName evidence="3">Cell division protein ZapB</fullName>
    </recommendedName>
</protein>
<proteinExistence type="inferred from homology"/>
<name>A0A291B987_9GAMM</name>
<dbReference type="InterPro" id="IPR009252">
    <property type="entry name" value="Cell_div_ZapB"/>
</dbReference>
<keyword evidence="3" id="KW-0963">Cytoplasm</keyword>
<comment type="function">
    <text evidence="3">Non-essential, abundant cell division factor that is required for proper Z-ring formation. It is recruited early to the divisome by direct interaction with FtsZ, stimulating Z-ring assembly and thereby promoting cell division earlier in the cell cycle. Its recruitment to the Z-ring requires functional FtsA or ZipA.</text>
</comment>
<dbReference type="HAMAP" id="MF_01196">
    <property type="entry name" value="ZapB"/>
    <property type="match status" value="1"/>
</dbReference>
<evidence type="ECO:0000313" key="4">
    <source>
        <dbReference type="EMBL" id="ATF09543.1"/>
    </source>
</evidence>
<dbReference type="GO" id="GO:0043093">
    <property type="term" value="P:FtsZ-dependent cytokinesis"/>
    <property type="evidence" value="ECO:0007669"/>
    <property type="project" value="UniProtKB-UniRule"/>
</dbReference>
<comment type="similarity">
    <text evidence="3">Belongs to the ZapB family.</text>
</comment>
<accession>A0A291B987</accession>
<organism evidence="4 5">
    <name type="scientific">Candidatus Enterovibrio altilux</name>
    <dbReference type="NCBI Taxonomy" id="1927128"/>
    <lineage>
        <taxon>Bacteria</taxon>
        <taxon>Pseudomonadati</taxon>
        <taxon>Pseudomonadota</taxon>
        <taxon>Gammaproteobacteria</taxon>
        <taxon>Vibrionales</taxon>
        <taxon>Vibrionaceae</taxon>
        <taxon>Enterovibrio</taxon>
    </lineage>
</organism>
<keyword evidence="2 3" id="KW-0717">Septation</keyword>
<evidence type="ECO:0000256" key="2">
    <source>
        <dbReference type="ARBA" id="ARBA00023210"/>
    </source>
</evidence>
<dbReference type="GO" id="GO:0005737">
    <property type="term" value="C:cytoplasm"/>
    <property type="evidence" value="ECO:0007669"/>
    <property type="project" value="UniProtKB-SubCell"/>
</dbReference>
<evidence type="ECO:0000256" key="3">
    <source>
        <dbReference type="HAMAP-Rule" id="MF_01196"/>
    </source>
</evidence>
<evidence type="ECO:0000256" key="1">
    <source>
        <dbReference type="ARBA" id="ARBA00023054"/>
    </source>
</evidence>
<keyword evidence="3" id="KW-0131">Cell cycle</keyword>
<keyword evidence="5" id="KW-1185">Reference proteome</keyword>